<reference evidence="12" key="1">
    <citation type="journal article" date="2019" name="Int. J. Syst. Evol. Microbiol.">
        <title>The Global Catalogue of Microorganisms (GCM) 10K type strain sequencing project: providing services to taxonomists for standard genome sequencing and annotation.</title>
        <authorList>
            <consortium name="The Broad Institute Genomics Platform"/>
            <consortium name="The Broad Institute Genome Sequencing Center for Infectious Disease"/>
            <person name="Wu L."/>
            <person name="Ma J."/>
        </authorList>
    </citation>
    <scope>NUCLEOTIDE SEQUENCE [LARGE SCALE GENOMIC DNA]</scope>
    <source>
        <strain evidence="12">KCTC 42423</strain>
    </source>
</reference>
<dbReference type="Gene3D" id="1.10.287.80">
    <property type="entry name" value="ATP synthase, gamma subunit, helix hairpin domain"/>
    <property type="match status" value="1"/>
</dbReference>
<evidence type="ECO:0000256" key="6">
    <source>
        <dbReference type="ARBA" id="ARBA00023065"/>
    </source>
</evidence>
<dbReference type="Pfam" id="PF00231">
    <property type="entry name" value="ATP-synt"/>
    <property type="match status" value="1"/>
</dbReference>
<dbReference type="InterPro" id="IPR035968">
    <property type="entry name" value="ATP_synth_F1_ATPase_gsu"/>
</dbReference>
<dbReference type="PRINTS" id="PR00126">
    <property type="entry name" value="ATPASEGAMMA"/>
</dbReference>
<dbReference type="InterPro" id="IPR000131">
    <property type="entry name" value="ATP_synth_F1_gsu"/>
</dbReference>
<evidence type="ECO:0000256" key="5">
    <source>
        <dbReference type="ARBA" id="ARBA00022781"/>
    </source>
</evidence>
<accession>A0ABW5N5D9</accession>
<evidence type="ECO:0000256" key="7">
    <source>
        <dbReference type="ARBA" id="ARBA00023136"/>
    </source>
</evidence>
<dbReference type="SUPFAM" id="SSF52943">
    <property type="entry name" value="ATP synthase (F1-ATPase), gamma subunit"/>
    <property type="match status" value="1"/>
</dbReference>
<dbReference type="PROSITE" id="PS00153">
    <property type="entry name" value="ATPASE_GAMMA"/>
    <property type="match status" value="1"/>
</dbReference>
<evidence type="ECO:0000256" key="9">
    <source>
        <dbReference type="ARBA" id="ARBA00023310"/>
    </source>
</evidence>
<keyword evidence="8 10" id="KW-0139">CF(1)</keyword>
<dbReference type="InterPro" id="IPR023632">
    <property type="entry name" value="ATP_synth_F1_gsu_CS"/>
</dbReference>
<evidence type="ECO:0000256" key="4">
    <source>
        <dbReference type="ARBA" id="ARBA00022448"/>
    </source>
</evidence>
<keyword evidence="4 10" id="KW-0813">Transport</keyword>
<keyword evidence="5 10" id="KW-0375">Hydrogen ion transport</keyword>
<evidence type="ECO:0000256" key="10">
    <source>
        <dbReference type="HAMAP-Rule" id="MF_00815"/>
    </source>
</evidence>
<comment type="subcellular location">
    <subcellularLocation>
        <location evidence="10">Cell membrane</location>
        <topology evidence="10">Peripheral membrane protein</topology>
    </subcellularLocation>
    <subcellularLocation>
        <location evidence="2">Membrane</location>
        <topology evidence="2">Peripheral membrane protein</topology>
    </subcellularLocation>
</comment>
<comment type="caution">
    <text evidence="11">The sequence shown here is derived from an EMBL/GenBank/DDBJ whole genome shotgun (WGS) entry which is preliminary data.</text>
</comment>
<comment type="subunit">
    <text evidence="10">F-type ATPases have 2 components, CF(1) - the catalytic core - and CF(0) - the membrane proton channel. CF(1) has five subunits: alpha(3), beta(3), gamma(1), delta(1), epsilon(1). CF(0) has three main subunits: a, b and c.</text>
</comment>
<dbReference type="PANTHER" id="PTHR11693:SF22">
    <property type="entry name" value="ATP SYNTHASE SUBUNIT GAMMA, MITOCHONDRIAL"/>
    <property type="match status" value="1"/>
</dbReference>
<keyword evidence="7 10" id="KW-0472">Membrane</keyword>
<dbReference type="CDD" id="cd12151">
    <property type="entry name" value="F1-ATPase_gamma"/>
    <property type="match status" value="1"/>
</dbReference>
<keyword evidence="6 10" id="KW-0406">Ion transport</keyword>
<dbReference type="NCBIfam" id="TIGR01146">
    <property type="entry name" value="ATPsyn_F1gamma"/>
    <property type="match status" value="1"/>
</dbReference>
<name>A0ABW5N5D9_9FLAO</name>
<keyword evidence="12" id="KW-1185">Reference proteome</keyword>
<sequence length="287" mass="31641">MANLKELRNRITSVSSTMQITSAMKMVSAAKLNKAQQAITAMRPYADKLTELLQSLSASLEGDSASVYSEQREVNKVLVVAIASNRGLAGAFNSSILKAVKDLYQNQYEGKQVDFVTIGKKVDDIVSKTHTVIANKSNVYDDLTFANVAEIASELMELFTNKSYDKIVIVYNKFKNAASQIVTTEQFLPIVPVQNEESNVSLDYIFEPSKEEIVNELIPKSLKTQLYKALRDSFASEHGARMTAMHKATDNATELRDSLKLSYNKARQAAITNEILEIVGGAEALNG</sequence>
<keyword evidence="9 10" id="KW-0066">ATP synthesis</keyword>
<dbReference type="HAMAP" id="MF_00815">
    <property type="entry name" value="ATP_synth_gamma_bact"/>
    <property type="match status" value="1"/>
</dbReference>
<gene>
    <name evidence="10 11" type="primary">atpG</name>
    <name evidence="11" type="ORF">ACFSTE_05770</name>
</gene>
<evidence type="ECO:0000256" key="1">
    <source>
        <dbReference type="ARBA" id="ARBA00003456"/>
    </source>
</evidence>
<dbReference type="RefSeq" id="WP_176028236.1">
    <property type="nucleotide sequence ID" value="NZ_JBHSJV010000001.1"/>
</dbReference>
<evidence type="ECO:0000256" key="3">
    <source>
        <dbReference type="ARBA" id="ARBA00007681"/>
    </source>
</evidence>
<organism evidence="11 12">
    <name type="scientific">Aquimarina hainanensis</name>
    <dbReference type="NCBI Taxonomy" id="1578017"/>
    <lineage>
        <taxon>Bacteria</taxon>
        <taxon>Pseudomonadati</taxon>
        <taxon>Bacteroidota</taxon>
        <taxon>Flavobacteriia</taxon>
        <taxon>Flavobacteriales</taxon>
        <taxon>Flavobacteriaceae</taxon>
        <taxon>Aquimarina</taxon>
    </lineage>
</organism>
<evidence type="ECO:0000313" key="12">
    <source>
        <dbReference type="Proteomes" id="UP001597459"/>
    </source>
</evidence>
<dbReference type="Gene3D" id="3.40.1380.10">
    <property type="match status" value="1"/>
</dbReference>
<dbReference type="Proteomes" id="UP001597459">
    <property type="component" value="Unassembled WGS sequence"/>
</dbReference>
<keyword evidence="10" id="KW-1003">Cell membrane</keyword>
<comment type="similarity">
    <text evidence="3 10">Belongs to the ATPase gamma chain family.</text>
</comment>
<dbReference type="PANTHER" id="PTHR11693">
    <property type="entry name" value="ATP SYNTHASE GAMMA CHAIN"/>
    <property type="match status" value="1"/>
</dbReference>
<comment type="function">
    <text evidence="1 10">Produces ATP from ADP in the presence of a proton gradient across the membrane. The gamma chain is believed to be important in regulating ATPase activity and the flow of protons through the CF(0) complex.</text>
</comment>
<evidence type="ECO:0000256" key="8">
    <source>
        <dbReference type="ARBA" id="ARBA00023196"/>
    </source>
</evidence>
<proteinExistence type="inferred from homology"/>
<dbReference type="EMBL" id="JBHULX010000004">
    <property type="protein sequence ID" value="MFD2590331.1"/>
    <property type="molecule type" value="Genomic_DNA"/>
</dbReference>
<evidence type="ECO:0000313" key="11">
    <source>
        <dbReference type="EMBL" id="MFD2590331.1"/>
    </source>
</evidence>
<evidence type="ECO:0000256" key="2">
    <source>
        <dbReference type="ARBA" id="ARBA00004170"/>
    </source>
</evidence>
<protein>
    <recommendedName>
        <fullName evidence="10">ATP synthase gamma chain</fullName>
    </recommendedName>
    <alternativeName>
        <fullName evidence="10">ATP synthase F1 sector gamma subunit</fullName>
    </alternativeName>
    <alternativeName>
        <fullName evidence="10">F-ATPase gamma subunit</fullName>
    </alternativeName>
</protein>